<evidence type="ECO:0000313" key="3">
    <source>
        <dbReference type="Proteomes" id="UP001163115"/>
    </source>
</evidence>
<accession>A0ABY7ADX5</accession>
<gene>
    <name evidence="2" type="ORF">OW255_00500</name>
</gene>
<dbReference type="InterPro" id="IPR009319">
    <property type="entry name" value="Phage_A118_VSP1"/>
</dbReference>
<evidence type="ECO:0000313" key="2">
    <source>
        <dbReference type="EMBL" id="WAJ24044.1"/>
    </source>
</evidence>
<organism evidence="2 3">
    <name type="scientific">Lacrimispora xylanolytica</name>
    <dbReference type="NCBI Taxonomy" id="29375"/>
    <lineage>
        <taxon>Bacteria</taxon>
        <taxon>Bacillati</taxon>
        <taxon>Bacillota</taxon>
        <taxon>Clostridia</taxon>
        <taxon>Lachnospirales</taxon>
        <taxon>Lachnospiraceae</taxon>
        <taxon>Lacrimispora</taxon>
    </lineage>
</organism>
<sequence>MSRKQESPSDGAYNLRKVFEEIELDLIKNLKRNLTHHEKEEKEEGFRWEMWQKAKLRNLFNFRKENQDIVDSHSSEIKETIEKTLQGGFDKAKKALYRLIRSAGQSLSLPKPVEKEDLDIPTKAEESFFGINEDKVNVMQETAEDTFHPEGEEKVLTGRDNDQKVEDLKAQVSKDMQKVQGTVWRYMDDVYRQTIYKTGMYMAAGTKSLDQAIDMATKDFLNAGINSIEYKSGRRVNIASYAEMSLRTASQRATFLAEGKLRDQWGIHTVFVSAHANTCSKCAPWQGKVLVDDVFSHGTAEEARELGVPLLSEAMSAGLLHPNCRHTIATYFPGITVLPTVPDSKKANKRYKAEQVQRALERKTRKQKRIVEGAADSNTTKAANQKLSELQNEMREHLDAHPDLRRAPEREKTRGLWEEPGKEKKKQGKKS</sequence>
<reference evidence="2" key="1">
    <citation type="submission" date="2022-11" db="EMBL/GenBank/DDBJ databases">
        <title>Lacrimispora xylanolytica sy1, complete genome.</title>
        <authorList>
            <person name="Choi S."/>
        </authorList>
    </citation>
    <scope>NUCLEOTIDE SEQUENCE</scope>
    <source>
        <strain evidence="2">Sy1</strain>
    </source>
</reference>
<dbReference type="Pfam" id="PF06152">
    <property type="entry name" value="Phage_min_cap2"/>
    <property type="match status" value="1"/>
</dbReference>
<keyword evidence="3" id="KW-1185">Reference proteome</keyword>
<dbReference type="Proteomes" id="UP001163115">
    <property type="component" value="Chromosome"/>
</dbReference>
<name>A0ABY7ADX5_9FIRM</name>
<feature type="compositionally biased region" description="Polar residues" evidence="1">
    <location>
        <begin position="376"/>
        <end position="391"/>
    </location>
</feature>
<dbReference type="EMBL" id="CP113524">
    <property type="protein sequence ID" value="WAJ24044.1"/>
    <property type="molecule type" value="Genomic_DNA"/>
</dbReference>
<protein>
    <submittedName>
        <fullName evidence="2">Capsid protein</fullName>
    </submittedName>
</protein>
<evidence type="ECO:0000256" key="1">
    <source>
        <dbReference type="SAM" id="MobiDB-lite"/>
    </source>
</evidence>
<feature type="compositionally biased region" description="Basic and acidic residues" evidence="1">
    <location>
        <begin position="392"/>
        <end position="422"/>
    </location>
</feature>
<dbReference type="RefSeq" id="WP_268115277.1">
    <property type="nucleotide sequence ID" value="NZ_CP113524.1"/>
</dbReference>
<proteinExistence type="predicted"/>
<feature type="region of interest" description="Disordered" evidence="1">
    <location>
        <begin position="356"/>
        <end position="431"/>
    </location>
</feature>